<dbReference type="InterPro" id="IPR011846">
    <property type="entry name" value="Cyd_oper_YbgE"/>
</dbReference>
<accession>A0ABX0GD51</accession>
<evidence type="ECO:0000313" key="3">
    <source>
        <dbReference type="Proteomes" id="UP000697802"/>
    </source>
</evidence>
<proteinExistence type="predicted"/>
<feature type="transmembrane region" description="Helical" evidence="1">
    <location>
        <begin position="16"/>
        <end position="39"/>
    </location>
</feature>
<sequence>MCTGVTFGTGFHPRSIVWRIFFFPLPAFLMLIWGLCHFFY</sequence>
<keyword evidence="1" id="KW-0812">Transmembrane</keyword>
<keyword evidence="3" id="KW-1185">Reference proteome</keyword>
<keyword evidence="1" id="KW-1133">Transmembrane helix</keyword>
<evidence type="ECO:0000256" key="1">
    <source>
        <dbReference type="SAM" id="Phobius"/>
    </source>
</evidence>
<organism evidence="2 3">
    <name type="scientific">Photorhabdus tasmaniensis</name>
    <dbReference type="NCBI Taxonomy" id="1004159"/>
    <lineage>
        <taxon>Bacteria</taxon>
        <taxon>Pseudomonadati</taxon>
        <taxon>Pseudomonadota</taxon>
        <taxon>Gammaproteobacteria</taxon>
        <taxon>Enterobacterales</taxon>
        <taxon>Morganellaceae</taxon>
        <taxon>Photorhabdus</taxon>
    </lineage>
</organism>
<dbReference type="RefSeq" id="WP_133815113.1">
    <property type="nucleotide sequence ID" value="NZ_CAWPIF010000002.1"/>
</dbReference>
<name>A0ABX0GD51_9GAMM</name>
<reference evidence="2 3" key="1">
    <citation type="submission" date="2018-02" db="EMBL/GenBank/DDBJ databases">
        <authorList>
            <person name="Machado R.A."/>
        </authorList>
    </citation>
    <scope>NUCLEOTIDE SEQUENCE [LARGE SCALE GENOMIC DNA]</scope>
    <source>
        <strain evidence="2 3">T327</strain>
    </source>
</reference>
<dbReference type="Pfam" id="PF09600">
    <property type="entry name" value="Cyd_oper_YbgE"/>
    <property type="match status" value="1"/>
</dbReference>
<dbReference type="EMBL" id="PUJU01000002">
    <property type="protein sequence ID" value="NHB86347.1"/>
    <property type="molecule type" value="Genomic_DNA"/>
</dbReference>
<evidence type="ECO:0008006" key="4">
    <source>
        <dbReference type="Google" id="ProtNLM"/>
    </source>
</evidence>
<protein>
    <recommendedName>
        <fullName evidence="4">Cyd operon protein YbgE</fullName>
    </recommendedName>
</protein>
<dbReference type="Proteomes" id="UP000697802">
    <property type="component" value="Unassembled WGS sequence"/>
</dbReference>
<gene>
    <name evidence="2" type="ORF">C5471_00880</name>
</gene>
<comment type="caution">
    <text evidence="2">The sequence shown here is derived from an EMBL/GenBank/DDBJ whole genome shotgun (WGS) entry which is preliminary data.</text>
</comment>
<evidence type="ECO:0000313" key="2">
    <source>
        <dbReference type="EMBL" id="NHB86347.1"/>
    </source>
</evidence>
<keyword evidence="1" id="KW-0472">Membrane</keyword>